<evidence type="ECO:0000313" key="2">
    <source>
        <dbReference type="EMBL" id="MDC8760800.1"/>
    </source>
</evidence>
<comment type="caution">
    <text evidence="2">The sequence shown here is derived from an EMBL/GenBank/DDBJ whole genome shotgun (WGS) entry which is preliminary data.</text>
</comment>
<proteinExistence type="predicted"/>
<dbReference type="EMBL" id="JAQQXR010000018">
    <property type="protein sequence ID" value="MDC8760800.1"/>
    <property type="molecule type" value="Genomic_DNA"/>
</dbReference>
<evidence type="ECO:0000256" key="1">
    <source>
        <dbReference type="SAM" id="Phobius"/>
    </source>
</evidence>
<keyword evidence="1" id="KW-1133">Transmembrane helix</keyword>
<accession>A0ABT5K826</accession>
<gene>
    <name evidence="2" type="ORF">OIK44_24750</name>
</gene>
<dbReference type="SUPFAM" id="SSF47162">
    <property type="entry name" value="Apolipoprotein"/>
    <property type="match status" value="1"/>
</dbReference>
<dbReference type="Gene3D" id="1.20.58.130">
    <property type="match status" value="1"/>
</dbReference>
<name>A0ABT5K826_9BURK</name>
<dbReference type="Proteomes" id="UP001221208">
    <property type="component" value="Unassembled WGS sequence"/>
</dbReference>
<keyword evidence="1" id="KW-0812">Transmembrane</keyword>
<reference evidence="2 3" key="1">
    <citation type="submission" date="2022-10" db="EMBL/GenBank/DDBJ databases">
        <title>Janthinobacterium sp. hw3 Genome sequencing.</title>
        <authorList>
            <person name="Park S."/>
        </authorList>
    </citation>
    <scope>NUCLEOTIDE SEQUENCE [LARGE SCALE GENOMIC DNA]</scope>
    <source>
        <strain evidence="3">hw3</strain>
    </source>
</reference>
<feature type="transmembrane region" description="Helical" evidence="1">
    <location>
        <begin position="131"/>
        <end position="153"/>
    </location>
</feature>
<organism evidence="2 3">
    <name type="scientific">Janthinobacterium fluminis</name>
    <dbReference type="NCBI Taxonomy" id="2987524"/>
    <lineage>
        <taxon>Bacteria</taxon>
        <taxon>Pseudomonadati</taxon>
        <taxon>Pseudomonadota</taxon>
        <taxon>Betaproteobacteria</taxon>
        <taxon>Burkholderiales</taxon>
        <taxon>Oxalobacteraceae</taxon>
        <taxon>Janthinobacterium</taxon>
    </lineage>
</organism>
<protein>
    <submittedName>
        <fullName evidence="2">DUF1640 domain-containing protein</fullName>
    </submittedName>
</protein>
<keyword evidence="1" id="KW-0472">Membrane</keyword>
<sequence length="156" mass="17810">MIDTPTTPQLDNQRDVDNHIKMEARLTKLETNADSDGKTLESLSARMDDGFKSVRNEFRADMAALRSEIRADMNALRNEIRADMNALRDETHAEISGLRNEMHSQFGLLRSEMLQLRTELAAIRHDMNRTFMWFMGIQTTTIFAVVGIGARALRLI</sequence>
<keyword evidence="3" id="KW-1185">Reference proteome</keyword>
<dbReference type="RefSeq" id="WP_273674792.1">
    <property type="nucleotide sequence ID" value="NZ_JAQQXR010000018.1"/>
</dbReference>
<evidence type="ECO:0000313" key="3">
    <source>
        <dbReference type="Proteomes" id="UP001221208"/>
    </source>
</evidence>